<dbReference type="KEGG" id="hmi:soil367_01045"/>
<dbReference type="RefSeq" id="WP_136546068.1">
    <property type="nucleotide sequence ID" value="NZ_CP031093.1"/>
</dbReference>
<evidence type="ECO:0000313" key="1">
    <source>
        <dbReference type="EMBL" id="QCF24653.1"/>
    </source>
</evidence>
<protein>
    <submittedName>
        <fullName evidence="1">Uncharacterized protein</fullName>
    </submittedName>
</protein>
<keyword evidence="2" id="KW-1185">Reference proteome</keyword>
<accession>A0A4P7XDP4</accession>
<dbReference type="EMBL" id="CP031093">
    <property type="protein sequence ID" value="QCF24653.1"/>
    <property type="molecule type" value="Genomic_DNA"/>
</dbReference>
<dbReference type="AlphaFoldDB" id="A0A4P7XDP4"/>
<evidence type="ECO:0000313" key="2">
    <source>
        <dbReference type="Proteomes" id="UP000298049"/>
    </source>
</evidence>
<proteinExistence type="predicted"/>
<reference evidence="1 2" key="1">
    <citation type="submission" date="2018-07" db="EMBL/GenBank/DDBJ databases">
        <title>Marsedoiliclastica nanhaica gen. nov. sp. nov., a novel marine hydrocarbonoclastic bacterium isolated from an in-situ enriched hydrocarbon-degrading consortium in deep-sea sediment.</title>
        <authorList>
            <person name="Dong C."/>
            <person name="Ma T."/>
            <person name="Liu R."/>
            <person name="Shao Z."/>
        </authorList>
    </citation>
    <scope>NUCLEOTIDE SEQUENCE [LARGE SCALE GENOMIC DNA]</scope>
    <source>
        <strain evidence="2">soil36-7</strain>
    </source>
</reference>
<organism evidence="1 2">
    <name type="scientific">Hydrocarboniclastica marina</name>
    <dbReference type="NCBI Taxonomy" id="2259620"/>
    <lineage>
        <taxon>Bacteria</taxon>
        <taxon>Pseudomonadati</taxon>
        <taxon>Pseudomonadota</taxon>
        <taxon>Gammaproteobacteria</taxon>
        <taxon>Alteromonadales</taxon>
        <taxon>Alteromonadaceae</taxon>
        <taxon>Hydrocarboniclastica</taxon>
    </lineage>
</organism>
<dbReference type="Proteomes" id="UP000298049">
    <property type="component" value="Chromosome"/>
</dbReference>
<gene>
    <name evidence="1" type="ORF">soil367_01045</name>
</gene>
<name>A0A4P7XDP4_9ALTE</name>
<sequence>MTEELKNAQNEDRNEFREFILGQMPAELFANLPDTLGRAEAEDLAELAAAQTLHWPDSGDVFWLIVADYFADAEPAEVAEYELEEALIALQEGETPADDEKSAMAWLYIIDNYPDVSFYSALGQSLAALQDETHEDQAREVAEHAIECVAVSRYPELLGETPLFLRPPEH</sequence>